<evidence type="ECO:0000256" key="2">
    <source>
        <dbReference type="ARBA" id="ARBA00022475"/>
    </source>
</evidence>
<feature type="region of interest" description="Disordered" evidence="6">
    <location>
        <begin position="28"/>
        <end position="64"/>
    </location>
</feature>
<keyword evidence="4 7" id="KW-1133">Transmembrane helix</keyword>
<evidence type="ECO:0000256" key="5">
    <source>
        <dbReference type="ARBA" id="ARBA00023136"/>
    </source>
</evidence>
<comment type="subcellular location">
    <subcellularLocation>
        <location evidence="1">Cell membrane</location>
        <topology evidence="1">Multi-pass membrane protein</topology>
    </subcellularLocation>
</comment>
<accession>A0A482YBV3</accession>
<reference evidence="8 9" key="1">
    <citation type="submission" date="2019-02" db="EMBL/GenBank/DDBJ databases">
        <title>Genomic Encyclopedia of Archaeal and Bacterial Type Strains, Phase II (KMG-II): from individual species to whole genera.</title>
        <authorList>
            <person name="Goeker M."/>
        </authorList>
    </citation>
    <scope>NUCLEOTIDE SEQUENCE [LARGE SCALE GENOMIC DNA]</scope>
    <source>
        <strain evidence="8 9">DSM 18328</strain>
    </source>
</reference>
<gene>
    <name evidence="8" type="ORF">BDK88_1526</name>
</gene>
<keyword evidence="3 7" id="KW-0812">Transmembrane</keyword>
<feature type="transmembrane region" description="Helical" evidence="7">
    <location>
        <begin position="73"/>
        <end position="96"/>
    </location>
</feature>
<feature type="transmembrane region" description="Helical" evidence="7">
    <location>
        <begin position="149"/>
        <end position="172"/>
    </location>
</feature>
<dbReference type="AlphaFoldDB" id="A0A482YBV3"/>
<name>A0A482YBV3_9EURY</name>
<dbReference type="GO" id="GO:0044341">
    <property type="term" value="P:sodium-dependent phosphate transport"/>
    <property type="evidence" value="ECO:0007669"/>
    <property type="project" value="InterPro"/>
</dbReference>
<protein>
    <submittedName>
        <fullName evidence="8">Sodium-dependent phosphate cotransporter</fullName>
    </submittedName>
</protein>
<dbReference type="GO" id="GO:0005886">
    <property type="term" value="C:plasma membrane"/>
    <property type="evidence" value="ECO:0007669"/>
    <property type="project" value="UniProtKB-SubCell"/>
</dbReference>
<comment type="caution">
    <text evidence="8">The sequence shown here is derived from an EMBL/GenBank/DDBJ whole genome shotgun (WGS) entry which is preliminary data.</text>
</comment>
<feature type="transmembrane region" description="Helical" evidence="7">
    <location>
        <begin position="334"/>
        <end position="359"/>
    </location>
</feature>
<proteinExistence type="predicted"/>
<feature type="transmembrane region" description="Helical" evidence="7">
    <location>
        <begin position="221"/>
        <end position="244"/>
    </location>
</feature>
<keyword evidence="2" id="KW-1003">Cell membrane</keyword>
<feature type="transmembrane region" description="Helical" evidence="7">
    <location>
        <begin position="184"/>
        <end position="209"/>
    </location>
</feature>
<dbReference type="Proteomes" id="UP000291097">
    <property type="component" value="Unassembled WGS sequence"/>
</dbReference>
<dbReference type="InterPro" id="IPR003841">
    <property type="entry name" value="Na/Pi_transpt"/>
</dbReference>
<feature type="transmembrane region" description="Helical" evidence="7">
    <location>
        <begin position="400"/>
        <end position="420"/>
    </location>
</feature>
<evidence type="ECO:0000256" key="6">
    <source>
        <dbReference type="SAM" id="MobiDB-lite"/>
    </source>
</evidence>
<feature type="transmembrane region" description="Helical" evidence="7">
    <location>
        <begin position="371"/>
        <end position="393"/>
    </location>
</feature>
<feature type="transmembrane region" description="Helical" evidence="7">
    <location>
        <begin position="286"/>
        <end position="305"/>
    </location>
</feature>
<keyword evidence="5 7" id="KW-0472">Membrane</keyword>
<sequence length="459" mass="50096">MGRCWRLFVTAAVIVRCRERSATVDADSPAKVESTAAHDVSRRSERASNRTRNPDRQYKNRTSSYNSPLNSRVLVILVCTIDNSLVVLAHPCVQVAGLSTQSSVSLSFQVLGTVVLFLFAIQLLGSAVETLSPVLRQILEQIIVGDRSALGVSWIASYVLANGSIVAALSLTLFRSHLVVPSQLFLMVVGSRLGGAAIVLFIGAFDYLNEELESVSESVRLGVLTFLLTHSIYLPVLVVGYVLLPVVESWNVSNPVIAGETGIADRLVPETDVNIPDLIPVFTEGIINAVGAVVAFLLALGLIFLSMRLFDRILDSVDKQRLRDRYVKRLNDKWTSFTIGLVFTGLTMSVAFSLGVVVPLYNRGHIKRREIIPYILGANIGTLVDTLIIAVALDVPVGVLTVALLLGLGFLISLLPLLFYNRYVSGISVLYEQLVDNRGYFIGFLVSLLFVPLLLIGLR</sequence>
<evidence type="ECO:0000313" key="9">
    <source>
        <dbReference type="Proteomes" id="UP000291097"/>
    </source>
</evidence>
<evidence type="ECO:0000313" key="8">
    <source>
        <dbReference type="EMBL" id="RZV10370.1"/>
    </source>
</evidence>
<evidence type="ECO:0000256" key="3">
    <source>
        <dbReference type="ARBA" id="ARBA00022692"/>
    </source>
</evidence>
<evidence type="ECO:0000256" key="4">
    <source>
        <dbReference type="ARBA" id="ARBA00022989"/>
    </source>
</evidence>
<dbReference type="GO" id="GO:0005436">
    <property type="term" value="F:sodium:phosphate symporter activity"/>
    <property type="evidence" value="ECO:0007669"/>
    <property type="project" value="InterPro"/>
</dbReference>
<evidence type="ECO:0000256" key="7">
    <source>
        <dbReference type="SAM" id="Phobius"/>
    </source>
</evidence>
<feature type="transmembrane region" description="Helical" evidence="7">
    <location>
        <begin position="108"/>
        <end position="128"/>
    </location>
</feature>
<dbReference type="EMBL" id="SHMP01000004">
    <property type="protein sequence ID" value="RZV10370.1"/>
    <property type="molecule type" value="Genomic_DNA"/>
</dbReference>
<organism evidence="8 9">
    <name type="scientific">Natrinema hispanicum</name>
    <dbReference type="NCBI Taxonomy" id="392421"/>
    <lineage>
        <taxon>Archaea</taxon>
        <taxon>Methanobacteriati</taxon>
        <taxon>Methanobacteriota</taxon>
        <taxon>Stenosarchaea group</taxon>
        <taxon>Halobacteria</taxon>
        <taxon>Halobacteriales</taxon>
        <taxon>Natrialbaceae</taxon>
        <taxon>Natrinema</taxon>
    </lineage>
</organism>
<dbReference type="Pfam" id="PF02690">
    <property type="entry name" value="Na_Pi_cotrans"/>
    <property type="match status" value="1"/>
</dbReference>
<evidence type="ECO:0000256" key="1">
    <source>
        <dbReference type="ARBA" id="ARBA00004651"/>
    </source>
</evidence>
<feature type="compositionally biased region" description="Basic and acidic residues" evidence="6">
    <location>
        <begin position="39"/>
        <end position="58"/>
    </location>
</feature>
<feature type="transmembrane region" description="Helical" evidence="7">
    <location>
        <begin position="440"/>
        <end position="458"/>
    </location>
</feature>